<dbReference type="EMBL" id="FQUM01000006">
    <property type="protein sequence ID" value="SHF59037.1"/>
    <property type="molecule type" value="Genomic_DNA"/>
</dbReference>
<dbReference type="Proteomes" id="UP000184164">
    <property type="component" value="Unassembled WGS sequence"/>
</dbReference>
<accession>A0A1M5CWT3</accession>
<gene>
    <name evidence="1" type="ORF">SAMN05444274_106295</name>
</gene>
<keyword evidence="2" id="KW-1185">Reference proteome</keyword>
<protein>
    <submittedName>
        <fullName evidence="1">Uncharacterized protein</fullName>
    </submittedName>
</protein>
<evidence type="ECO:0000313" key="1">
    <source>
        <dbReference type="EMBL" id="SHF59037.1"/>
    </source>
</evidence>
<name>A0A1M5CWT3_9BACT</name>
<sequence>MAADSAPRFFSPVQEEIMFKTVIMKKIAVVAALLVLFSCSDKNLNQPDPVDFFFDFAEGTDGWSGDFADYPVGEESNYELVFEYDTLPEPLDRSQMAIKQSGNNRSEDLFMFAKRKVSGLEPNTVYYITFTVEFATDVPNGLEGVGGSPGESVCVKVGATTAEPKKEKDSENFYRMNIDKGQQTEGGENMVAVSDFANGTDSETYTLKTVSNGSPFGAATDEDGNLWLIVGIDSGFGATTTVYYNSIKAECF</sequence>
<dbReference type="AlphaFoldDB" id="A0A1M5CWT3"/>
<dbReference type="STRING" id="1484053.SAMN05444274_106295"/>
<reference evidence="1 2" key="1">
    <citation type="submission" date="2016-11" db="EMBL/GenBank/DDBJ databases">
        <authorList>
            <person name="Jaros S."/>
            <person name="Januszkiewicz K."/>
            <person name="Wedrychowicz H."/>
        </authorList>
    </citation>
    <scope>NUCLEOTIDE SEQUENCE [LARGE SCALE GENOMIC DNA]</scope>
    <source>
        <strain evidence="1 2">DSM 26910</strain>
    </source>
</reference>
<proteinExistence type="predicted"/>
<evidence type="ECO:0000313" key="2">
    <source>
        <dbReference type="Proteomes" id="UP000184164"/>
    </source>
</evidence>
<organism evidence="1 2">
    <name type="scientific">Mariniphaga anaerophila</name>
    <dbReference type="NCBI Taxonomy" id="1484053"/>
    <lineage>
        <taxon>Bacteria</taxon>
        <taxon>Pseudomonadati</taxon>
        <taxon>Bacteroidota</taxon>
        <taxon>Bacteroidia</taxon>
        <taxon>Marinilabiliales</taxon>
        <taxon>Prolixibacteraceae</taxon>
        <taxon>Mariniphaga</taxon>
    </lineage>
</organism>